<dbReference type="EMBL" id="ML742396">
    <property type="protein sequence ID" value="KAE8145039.1"/>
    <property type="molecule type" value="Genomic_DNA"/>
</dbReference>
<dbReference type="OrthoDB" id="10034502at2759"/>
<dbReference type="PANTHER" id="PTHR31591:SF5">
    <property type="entry name" value="DOLICHOL-PHOSPHATE MANNOSYLTRANSFERASE"/>
    <property type="match status" value="1"/>
</dbReference>
<dbReference type="GO" id="GO:0016757">
    <property type="term" value="F:glycosyltransferase activity"/>
    <property type="evidence" value="ECO:0007669"/>
    <property type="project" value="UniProtKB-KW"/>
</dbReference>
<sequence>MSFLISFYFLFNLFFGDLFTFASPSSSSVENNRSMASSYPGVLHQYAPRLTAFEFTTSRTPKPNSLLFVGGLTDGLLTVPYVPELASALEGTDWSVFNVILTSSYMGWGTGSLDQDIEEIGKCVSFVRGIKPGKVVLMGHSTGSQDVLHYLSAAQEGRPALDGAIMQAPVSDREFLLERVREDNEVRGAYEQVLSLARSHPPMTILPMNLTETLGWPGDTPITAQRFLSLASPDSPERPAPDDLFSSDATEQRLRETFGVVGQRGLVKGQLAAMYSGKDEYALESVDKEALLRRWKEATNAGGADKWSELSGVIPGASHNVKAEGQDWLIEHVSRFVSSA</sequence>
<keyword evidence="2" id="KW-0808">Transferase</keyword>
<dbReference type="Gene3D" id="3.40.50.1820">
    <property type="entry name" value="alpha/beta hydrolase"/>
    <property type="match status" value="1"/>
</dbReference>
<protein>
    <submittedName>
        <fullName evidence="2">Dolichol-phosphate mannosyltransferase</fullName>
    </submittedName>
</protein>
<name>A0A5N6TFZ1_ASPAV</name>
<gene>
    <name evidence="2" type="ORF">BDV25DRAFT_165526</name>
</gene>
<accession>A0A5N6TFZ1</accession>
<organism evidence="2 3">
    <name type="scientific">Aspergillus avenaceus</name>
    <dbReference type="NCBI Taxonomy" id="36643"/>
    <lineage>
        <taxon>Eukaryota</taxon>
        <taxon>Fungi</taxon>
        <taxon>Dikarya</taxon>
        <taxon>Ascomycota</taxon>
        <taxon>Pezizomycotina</taxon>
        <taxon>Eurotiomycetes</taxon>
        <taxon>Eurotiomycetidae</taxon>
        <taxon>Eurotiales</taxon>
        <taxon>Aspergillaceae</taxon>
        <taxon>Aspergillus</taxon>
        <taxon>Aspergillus subgen. Circumdati</taxon>
    </lineage>
</organism>
<dbReference type="AlphaFoldDB" id="A0A5N6TFZ1"/>
<dbReference type="Proteomes" id="UP000325780">
    <property type="component" value="Unassembled WGS sequence"/>
</dbReference>
<evidence type="ECO:0000313" key="3">
    <source>
        <dbReference type="Proteomes" id="UP000325780"/>
    </source>
</evidence>
<dbReference type="SUPFAM" id="SSF53474">
    <property type="entry name" value="alpha/beta-Hydrolases"/>
    <property type="match status" value="1"/>
</dbReference>
<dbReference type="InterPro" id="IPR029058">
    <property type="entry name" value="AB_hydrolase_fold"/>
</dbReference>
<evidence type="ECO:0000256" key="1">
    <source>
        <dbReference type="SAM" id="SignalP"/>
    </source>
</evidence>
<keyword evidence="3" id="KW-1185">Reference proteome</keyword>
<dbReference type="Pfam" id="PF08538">
    <property type="entry name" value="DUF1749"/>
    <property type="match status" value="1"/>
</dbReference>
<proteinExistence type="predicted"/>
<feature type="signal peptide" evidence="1">
    <location>
        <begin position="1"/>
        <end position="22"/>
    </location>
</feature>
<dbReference type="PANTHER" id="PTHR31591">
    <property type="entry name" value="UPF0613 PROTEIN PB24D3.06C"/>
    <property type="match status" value="1"/>
</dbReference>
<keyword evidence="1" id="KW-0732">Signal</keyword>
<evidence type="ECO:0000313" key="2">
    <source>
        <dbReference type="EMBL" id="KAE8145039.1"/>
    </source>
</evidence>
<dbReference type="InterPro" id="IPR013744">
    <property type="entry name" value="SidJ"/>
</dbReference>
<feature type="chain" id="PRO_5024863241" evidence="1">
    <location>
        <begin position="23"/>
        <end position="340"/>
    </location>
</feature>
<reference evidence="2 3" key="1">
    <citation type="submission" date="2019-04" db="EMBL/GenBank/DDBJ databases">
        <title>Friends and foes A comparative genomics study of 23 Aspergillus species from section Flavi.</title>
        <authorList>
            <consortium name="DOE Joint Genome Institute"/>
            <person name="Kjaerbolling I."/>
            <person name="Vesth T."/>
            <person name="Frisvad J.C."/>
            <person name="Nybo J.L."/>
            <person name="Theobald S."/>
            <person name="Kildgaard S."/>
            <person name="Isbrandt T."/>
            <person name="Kuo A."/>
            <person name="Sato A."/>
            <person name="Lyhne E.K."/>
            <person name="Kogle M.E."/>
            <person name="Wiebenga A."/>
            <person name="Kun R.S."/>
            <person name="Lubbers R.J."/>
            <person name="Makela M.R."/>
            <person name="Barry K."/>
            <person name="Chovatia M."/>
            <person name="Clum A."/>
            <person name="Daum C."/>
            <person name="Haridas S."/>
            <person name="He G."/>
            <person name="LaButti K."/>
            <person name="Lipzen A."/>
            <person name="Mondo S."/>
            <person name="Riley R."/>
            <person name="Salamov A."/>
            <person name="Simmons B.A."/>
            <person name="Magnuson J.K."/>
            <person name="Henrissat B."/>
            <person name="Mortensen U.H."/>
            <person name="Larsen T.O."/>
            <person name="Devries R.P."/>
            <person name="Grigoriev I.V."/>
            <person name="Machida M."/>
            <person name="Baker S.E."/>
            <person name="Andersen M.R."/>
        </authorList>
    </citation>
    <scope>NUCLEOTIDE SEQUENCE [LARGE SCALE GENOMIC DNA]</scope>
    <source>
        <strain evidence="2 3">IBT 18842</strain>
    </source>
</reference>
<keyword evidence="2" id="KW-0328">Glycosyltransferase</keyword>